<dbReference type="Proteomes" id="UP000237271">
    <property type="component" value="Unassembled WGS sequence"/>
</dbReference>
<dbReference type="OrthoDB" id="124376at2759"/>
<evidence type="ECO:0000313" key="2">
    <source>
        <dbReference type="Proteomes" id="UP000237271"/>
    </source>
</evidence>
<organism evidence="1 2">
    <name type="scientific">Phytophthora palmivora</name>
    <dbReference type="NCBI Taxonomy" id="4796"/>
    <lineage>
        <taxon>Eukaryota</taxon>
        <taxon>Sar</taxon>
        <taxon>Stramenopiles</taxon>
        <taxon>Oomycota</taxon>
        <taxon>Peronosporomycetes</taxon>
        <taxon>Peronosporales</taxon>
        <taxon>Peronosporaceae</taxon>
        <taxon>Phytophthora</taxon>
    </lineage>
</organism>
<accession>A0A2P4YPM2</accession>
<sequence length="154" mass="17733">MQMQQMRVGHAPQVPVPPVSATPLEISQELRQQLRVTRHRAFERHQENAQWTKELLEGVQTENGTFVTPNGLTASPEELHKQVEASKQVTDELERYLIQQKETQEAAQCRFEEILTMLKAAGDTTALKERQEELEAEKALLLTHKPRKMEIVRL</sequence>
<name>A0A2P4YPM2_9STRA</name>
<reference evidence="1 2" key="1">
    <citation type="journal article" date="2017" name="Genome Biol. Evol.">
        <title>Phytophthora megakarya and P. palmivora, closely related causal agents of cacao black pod rot, underwent increases in genome sizes and gene numbers by different mechanisms.</title>
        <authorList>
            <person name="Ali S.S."/>
            <person name="Shao J."/>
            <person name="Lary D.J."/>
            <person name="Kronmiller B."/>
            <person name="Shen D."/>
            <person name="Strem M.D."/>
            <person name="Amoako-Attah I."/>
            <person name="Akrofi A.Y."/>
            <person name="Begoude B.A."/>
            <person name="Ten Hoopen G.M."/>
            <person name="Coulibaly K."/>
            <person name="Kebe B.I."/>
            <person name="Melnick R.L."/>
            <person name="Guiltinan M.J."/>
            <person name="Tyler B.M."/>
            <person name="Meinhardt L.W."/>
            <person name="Bailey B.A."/>
        </authorList>
    </citation>
    <scope>NUCLEOTIDE SEQUENCE [LARGE SCALE GENOMIC DNA]</scope>
    <source>
        <strain evidence="2">sbr112.9</strain>
    </source>
</reference>
<proteinExistence type="predicted"/>
<dbReference type="EMBL" id="NCKW01001068">
    <property type="protein sequence ID" value="POM79748.1"/>
    <property type="molecule type" value="Genomic_DNA"/>
</dbReference>
<comment type="caution">
    <text evidence="1">The sequence shown here is derived from an EMBL/GenBank/DDBJ whole genome shotgun (WGS) entry which is preliminary data.</text>
</comment>
<protein>
    <submittedName>
        <fullName evidence="1">Uncharacterized protein</fullName>
    </submittedName>
</protein>
<gene>
    <name evidence="1" type="ORF">PHPALM_2511</name>
</gene>
<evidence type="ECO:0000313" key="1">
    <source>
        <dbReference type="EMBL" id="POM79748.1"/>
    </source>
</evidence>
<dbReference type="AlphaFoldDB" id="A0A2P4YPM2"/>
<keyword evidence="2" id="KW-1185">Reference proteome</keyword>